<dbReference type="KEGG" id="eta:ETA_00730"/>
<dbReference type="Proteomes" id="UP000001726">
    <property type="component" value="Chromosome"/>
</dbReference>
<accession>B2VF74</accession>
<protein>
    <submittedName>
        <fullName evidence="1">Uncharacterized protein</fullName>
    </submittedName>
</protein>
<evidence type="ECO:0000313" key="2">
    <source>
        <dbReference type="Proteomes" id="UP000001726"/>
    </source>
</evidence>
<name>B2VF74_ERWT9</name>
<proteinExistence type="predicted"/>
<reference evidence="1 2" key="1">
    <citation type="journal article" date="2008" name="Environ. Microbiol.">
        <title>The genome of Erwinia tasmaniensis strain Et1/99, a non-pathogenic bacterium in the genus Erwinia.</title>
        <authorList>
            <person name="Kube M."/>
            <person name="Migdoll A.M."/>
            <person name="Mueller I."/>
            <person name="Kuhl H."/>
            <person name="Beck A."/>
            <person name="Reinhardt R."/>
            <person name="Geider K."/>
        </authorList>
    </citation>
    <scope>NUCLEOTIDE SEQUENCE [LARGE SCALE GENOMIC DNA]</scope>
    <source>
        <strain evidence="2">DSM 17950 / CFBP 7177 / CIP 109463 / NCPPB 4357 / Et1/99</strain>
    </source>
</reference>
<dbReference type="HOGENOM" id="CLU_2632629_0_0_6"/>
<evidence type="ECO:0000313" key="1">
    <source>
        <dbReference type="EMBL" id="CAO95119.1"/>
    </source>
</evidence>
<gene>
    <name evidence="1" type="ordered locus">ETA_00730</name>
</gene>
<sequence length="77" mass="8525">MPAVPGGLKCSSFLTTHPYALKAPLARLAQRVSVFMLPVVTAQITKLHTKSKKTFLTAGHPERKYWCDKQGESDAIR</sequence>
<dbReference type="AlphaFoldDB" id="B2VF74"/>
<organism evidence="1 2">
    <name type="scientific">Erwinia tasmaniensis (strain DSM 17950 / CFBP 7177 / CIP 109463 / NCPPB 4357 / Et1/99)</name>
    <dbReference type="NCBI Taxonomy" id="465817"/>
    <lineage>
        <taxon>Bacteria</taxon>
        <taxon>Pseudomonadati</taxon>
        <taxon>Pseudomonadota</taxon>
        <taxon>Gammaproteobacteria</taxon>
        <taxon>Enterobacterales</taxon>
        <taxon>Erwiniaceae</taxon>
        <taxon>Erwinia</taxon>
    </lineage>
</organism>
<dbReference type="STRING" id="465817.ETA_00730"/>
<keyword evidence="2" id="KW-1185">Reference proteome</keyword>
<dbReference type="EMBL" id="CU468135">
    <property type="protein sequence ID" value="CAO95119.1"/>
    <property type="molecule type" value="Genomic_DNA"/>
</dbReference>